<organism evidence="1 2">
    <name type="scientific">Desulfohalobium retbaense (strain ATCC 49708 / DSM 5692 / JCM 16813 / HR100)</name>
    <dbReference type="NCBI Taxonomy" id="485915"/>
    <lineage>
        <taxon>Bacteria</taxon>
        <taxon>Pseudomonadati</taxon>
        <taxon>Thermodesulfobacteriota</taxon>
        <taxon>Desulfovibrionia</taxon>
        <taxon>Desulfovibrionales</taxon>
        <taxon>Desulfohalobiaceae</taxon>
        <taxon>Desulfohalobium</taxon>
    </lineage>
</organism>
<dbReference type="OrthoDB" id="5459706at2"/>
<gene>
    <name evidence="1" type="ordered locus">Dret_0666</name>
</gene>
<dbReference type="STRING" id="485915.Dret_0666"/>
<dbReference type="AlphaFoldDB" id="C8X0L1"/>
<keyword evidence="2" id="KW-1185">Reference proteome</keyword>
<name>C8X0L1_DESRD</name>
<dbReference type="KEGG" id="drt:Dret_0666"/>
<dbReference type="eggNOG" id="ENOG502ZJRD">
    <property type="taxonomic scope" value="Bacteria"/>
</dbReference>
<dbReference type="HOGENOM" id="CLU_182113_0_0_7"/>
<reference evidence="2" key="1">
    <citation type="submission" date="2009-09" db="EMBL/GenBank/DDBJ databases">
        <title>The complete chromosome of Desulfohalobium retbaense DSM 5692.</title>
        <authorList>
            <consortium name="US DOE Joint Genome Institute (JGI-PGF)"/>
            <person name="Lucas S."/>
            <person name="Copeland A."/>
            <person name="Lapidus A."/>
            <person name="Glavina del Rio T."/>
            <person name="Dalin E."/>
            <person name="Tice H."/>
            <person name="Bruce D."/>
            <person name="Goodwin L."/>
            <person name="Pitluck S."/>
            <person name="Kyrpides N."/>
            <person name="Mavromatis K."/>
            <person name="Ivanova N."/>
            <person name="Mikhailova N."/>
            <person name="Munk A.C."/>
            <person name="Brettin T."/>
            <person name="Detter J.C."/>
            <person name="Han C."/>
            <person name="Tapia R."/>
            <person name="Larimer F."/>
            <person name="Land M."/>
            <person name="Hauser L."/>
            <person name="Markowitz V."/>
            <person name="Cheng J.-F."/>
            <person name="Hugenholtz P."/>
            <person name="Woyke T."/>
            <person name="Wu D."/>
            <person name="Spring S."/>
            <person name="Klenk H.-P."/>
            <person name="Eisen J.A."/>
        </authorList>
    </citation>
    <scope>NUCLEOTIDE SEQUENCE [LARGE SCALE GENOMIC DNA]</scope>
    <source>
        <strain evidence="2">DSM 5692</strain>
    </source>
</reference>
<dbReference type="Pfam" id="PF10719">
    <property type="entry name" value="ComFB"/>
    <property type="match status" value="1"/>
</dbReference>
<evidence type="ECO:0008006" key="3">
    <source>
        <dbReference type="Google" id="ProtNLM"/>
    </source>
</evidence>
<proteinExistence type="predicted"/>
<sequence>MPTNAVVDIPEIGEVSLTGIVNRNERRVREQLPRILSEYEEFPLDRLAVQDVYALTLNSLSPRYTQAFSIVLKEPIQDAEIEEALRAAIDKVIASPKR</sequence>
<reference evidence="1 2" key="2">
    <citation type="journal article" date="2010" name="Stand. Genomic Sci.">
        <title>Complete genome sequence of Desulfohalobium retbaense type strain (HR(100)).</title>
        <authorList>
            <person name="Spring S."/>
            <person name="Nolan M."/>
            <person name="Lapidus A."/>
            <person name="Glavina Del Rio T."/>
            <person name="Copeland A."/>
            <person name="Tice H."/>
            <person name="Cheng J.F."/>
            <person name="Lucas S."/>
            <person name="Land M."/>
            <person name="Chen F."/>
            <person name="Bruce D."/>
            <person name="Goodwin L."/>
            <person name="Pitluck S."/>
            <person name="Ivanova N."/>
            <person name="Mavromatis K."/>
            <person name="Mikhailova N."/>
            <person name="Pati A."/>
            <person name="Chen A."/>
            <person name="Palaniappan K."/>
            <person name="Hauser L."/>
            <person name="Chang Y.J."/>
            <person name="Jeffries C.D."/>
            <person name="Munk C."/>
            <person name="Kiss H."/>
            <person name="Chain P."/>
            <person name="Han C."/>
            <person name="Brettin T."/>
            <person name="Detter J.C."/>
            <person name="Schuler E."/>
            <person name="Goker M."/>
            <person name="Rohde M."/>
            <person name="Bristow J."/>
            <person name="Eisen J.A."/>
            <person name="Markowitz V."/>
            <person name="Hugenholtz P."/>
            <person name="Kyrpides N.C."/>
            <person name="Klenk H.P."/>
        </authorList>
    </citation>
    <scope>NUCLEOTIDE SEQUENCE [LARGE SCALE GENOMIC DNA]</scope>
    <source>
        <strain evidence="1 2">DSM 5692</strain>
    </source>
</reference>
<protein>
    <recommendedName>
        <fullName evidence="3">Late competence development protein ComFB</fullName>
    </recommendedName>
</protein>
<dbReference type="Proteomes" id="UP000001052">
    <property type="component" value="Chromosome"/>
</dbReference>
<dbReference type="InterPro" id="IPR019657">
    <property type="entry name" value="ComFB"/>
</dbReference>
<dbReference type="RefSeq" id="WP_015751116.1">
    <property type="nucleotide sequence ID" value="NC_013223.1"/>
</dbReference>
<dbReference type="EMBL" id="CP001734">
    <property type="protein sequence ID" value="ACV67958.1"/>
    <property type="molecule type" value="Genomic_DNA"/>
</dbReference>
<accession>C8X0L1</accession>
<evidence type="ECO:0000313" key="1">
    <source>
        <dbReference type="EMBL" id="ACV67958.1"/>
    </source>
</evidence>
<evidence type="ECO:0000313" key="2">
    <source>
        <dbReference type="Proteomes" id="UP000001052"/>
    </source>
</evidence>